<keyword evidence="2" id="KW-0378">Hydrolase</keyword>
<dbReference type="PRINTS" id="PR00922">
    <property type="entry name" value="DADACBPTASE3"/>
</dbReference>
<comment type="similarity">
    <text evidence="1">Belongs to the peptidase S13 family.</text>
</comment>
<keyword evidence="3" id="KW-0812">Transmembrane</keyword>
<dbReference type="InterPro" id="IPR000667">
    <property type="entry name" value="Peptidase_S13"/>
</dbReference>
<evidence type="ECO:0000256" key="2">
    <source>
        <dbReference type="ARBA" id="ARBA00022801"/>
    </source>
</evidence>
<dbReference type="SUPFAM" id="SSF56601">
    <property type="entry name" value="beta-lactamase/transpeptidase-like"/>
    <property type="match status" value="1"/>
</dbReference>
<sequence length="292" mass="31791">MKSVVFWIQVSAIAISSIFYFGNSKTSFANTTTRLDNLSPIEIYVPPPETNRRGICSKHIEGIVDRILERPSIQESKWGILIQTIGGETLYSRNPDSYMIPASNIKLLVTAAALQKLNPQGKIRSSSIRDWIIATNLRSDNGYADVLLRYLGGYSSVQEALSGIGVDPGGYRMQDGSGLSRKNLATPRTLVTTLRAMHTARGKDIFLTSLPIAGETGTLKDRLRYTSAQGTVRAKTGTLRGVRALSGYADTPNYGTIAFSAIANQPTNRSDTNLVKALDEIVLRVSTVSSCQ</sequence>
<dbReference type="GO" id="GO:0006508">
    <property type="term" value="P:proteolysis"/>
    <property type="evidence" value="ECO:0007669"/>
    <property type="project" value="InterPro"/>
</dbReference>
<dbReference type="AlphaFoldDB" id="A0A563VMX0"/>
<keyword evidence="4" id="KW-0645">Protease</keyword>
<proteinExistence type="inferred from homology"/>
<dbReference type="Gene3D" id="3.40.710.10">
    <property type="entry name" value="DD-peptidase/beta-lactamase superfamily"/>
    <property type="match status" value="1"/>
</dbReference>
<dbReference type="Pfam" id="PF02113">
    <property type="entry name" value="Peptidase_S13"/>
    <property type="match status" value="2"/>
</dbReference>
<dbReference type="GO" id="GO:0004185">
    <property type="term" value="F:serine-type carboxypeptidase activity"/>
    <property type="evidence" value="ECO:0007669"/>
    <property type="project" value="InterPro"/>
</dbReference>
<accession>A0A563VMX0</accession>
<dbReference type="RefSeq" id="WP_144870895.1">
    <property type="nucleotide sequence ID" value="NZ_LR213917.1"/>
</dbReference>
<dbReference type="InterPro" id="IPR012338">
    <property type="entry name" value="Beta-lactam/transpept-like"/>
</dbReference>
<evidence type="ECO:0000313" key="4">
    <source>
        <dbReference type="EMBL" id="VEP12800.1"/>
    </source>
</evidence>
<keyword evidence="3" id="KW-0472">Membrane</keyword>
<gene>
    <name evidence="4" type="ORF">H1P_1660005</name>
</gene>
<evidence type="ECO:0000313" key="5">
    <source>
        <dbReference type="Proteomes" id="UP000320055"/>
    </source>
</evidence>
<dbReference type="PANTHER" id="PTHR30023">
    <property type="entry name" value="D-ALANYL-D-ALANINE CARBOXYPEPTIDASE"/>
    <property type="match status" value="1"/>
</dbReference>
<evidence type="ECO:0000256" key="1">
    <source>
        <dbReference type="ARBA" id="ARBA00006096"/>
    </source>
</evidence>
<evidence type="ECO:0000256" key="3">
    <source>
        <dbReference type="SAM" id="Phobius"/>
    </source>
</evidence>
<keyword evidence="3" id="KW-1133">Transmembrane helix</keyword>
<dbReference type="EMBL" id="CAACVJ010000075">
    <property type="protein sequence ID" value="VEP12800.1"/>
    <property type="molecule type" value="Genomic_DNA"/>
</dbReference>
<organism evidence="4 5">
    <name type="scientific">Hyella patelloides LEGE 07179</name>
    <dbReference type="NCBI Taxonomy" id="945734"/>
    <lineage>
        <taxon>Bacteria</taxon>
        <taxon>Bacillati</taxon>
        <taxon>Cyanobacteriota</taxon>
        <taxon>Cyanophyceae</taxon>
        <taxon>Pleurocapsales</taxon>
        <taxon>Hyellaceae</taxon>
        <taxon>Hyella</taxon>
    </lineage>
</organism>
<feature type="transmembrane region" description="Helical" evidence="3">
    <location>
        <begin position="6"/>
        <end position="22"/>
    </location>
</feature>
<dbReference type="PANTHER" id="PTHR30023:SF0">
    <property type="entry name" value="PENICILLIN-SENSITIVE CARBOXYPEPTIDASE A"/>
    <property type="match status" value="1"/>
</dbReference>
<keyword evidence="4" id="KW-0121">Carboxypeptidase</keyword>
<dbReference type="OrthoDB" id="9802627at2"/>
<keyword evidence="5" id="KW-1185">Reference proteome</keyword>
<reference evidence="4 5" key="1">
    <citation type="submission" date="2019-01" db="EMBL/GenBank/DDBJ databases">
        <authorList>
            <person name="Brito A."/>
        </authorList>
    </citation>
    <scope>NUCLEOTIDE SEQUENCE [LARGE SCALE GENOMIC DNA]</scope>
    <source>
        <strain evidence="4">1</strain>
    </source>
</reference>
<dbReference type="GO" id="GO:0000270">
    <property type="term" value="P:peptidoglycan metabolic process"/>
    <property type="evidence" value="ECO:0007669"/>
    <property type="project" value="TreeGrafter"/>
</dbReference>
<protein>
    <submittedName>
        <fullName evidence="4">Peptidase S13 D-Ala-D-Ala carboxypeptidase C</fullName>
    </submittedName>
</protein>
<dbReference type="Proteomes" id="UP000320055">
    <property type="component" value="Unassembled WGS sequence"/>
</dbReference>
<name>A0A563VMX0_9CYAN</name>